<name>A0A1N6X1E7_9GAMM</name>
<organism evidence="3 4">
    <name type="scientific">Marinobacterium stanieri</name>
    <dbReference type="NCBI Taxonomy" id="49186"/>
    <lineage>
        <taxon>Bacteria</taxon>
        <taxon>Pseudomonadati</taxon>
        <taxon>Pseudomonadota</taxon>
        <taxon>Gammaproteobacteria</taxon>
        <taxon>Oceanospirillales</taxon>
        <taxon>Oceanospirillaceae</taxon>
        <taxon>Marinobacterium</taxon>
    </lineage>
</organism>
<dbReference type="CDD" id="cd00060">
    <property type="entry name" value="FHA"/>
    <property type="match status" value="1"/>
</dbReference>
<dbReference type="Pfam" id="PF00498">
    <property type="entry name" value="FHA"/>
    <property type="match status" value="1"/>
</dbReference>
<dbReference type="InterPro" id="IPR046883">
    <property type="entry name" value="T6SS_FHA_C"/>
</dbReference>
<feature type="region of interest" description="Disordered" evidence="1">
    <location>
        <begin position="167"/>
        <end position="189"/>
    </location>
</feature>
<feature type="region of interest" description="Disordered" evidence="1">
    <location>
        <begin position="253"/>
        <end position="281"/>
    </location>
</feature>
<proteinExistence type="predicted"/>
<dbReference type="Gene3D" id="2.60.200.20">
    <property type="match status" value="1"/>
</dbReference>
<sequence>MELNLIVVNGQHFGSGAESVLVDVDVFSIGRGTDNSWVLPDPDLHISSKHCVIHRKNNEFHLTDISTNGVFLNGADEPVGRGSSIVLKQGDLFTVGGFEIKAELSDVGAPESVGESFDELLSMDSPIGETPDFAKIIAPVPDLGSHGAHLDSPQINRIAQKVVPPEKETFRVPSASEVSPAFSGPPDERVDTPVSGAIPENWLDQLEGTTVPPVIASGGSTAVTGMADEPDFQTQHDTEAFVQQDLNRTPVVETEGSSEAFTSTPQVELSEARAANTNPCNNSKSDFELFLESAGVSAELNRSDKDTSEVAKELGELLRILLQGIVEALATRSLVKGEFRLQQTMIRPSENNPLKFSPTGVEALKIMLMSGSSAYMSSSAAATEGFRDVQAHQLAMMSGIQSAFEKLLSRFDPGQLEDGFTRRPRYKSRNIMGREQIDYWKEYKDFYEEICSLMKDDFQSLFANEFGKAYEDRLRQLK</sequence>
<gene>
    <name evidence="3" type="ORF">SAMN05421647_11270</name>
</gene>
<feature type="compositionally biased region" description="Polar residues" evidence="1">
    <location>
        <begin position="255"/>
        <end position="267"/>
    </location>
</feature>
<keyword evidence="4" id="KW-1185">Reference proteome</keyword>
<evidence type="ECO:0000256" key="1">
    <source>
        <dbReference type="SAM" id="MobiDB-lite"/>
    </source>
</evidence>
<dbReference type="STRING" id="49186.SAMN05421647_11270"/>
<dbReference type="SUPFAM" id="SSF49879">
    <property type="entry name" value="SMAD/FHA domain"/>
    <property type="match status" value="1"/>
</dbReference>
<dbReference type="InterPro" id="IPR008984">
    <property type="entry name" value="SMAD_FHA_dom_sf"/>
</dbReference>
<accession>A0A1N6X1E7</accession>
<dbReference type="Proteomes" id="UP000186895">
    <property type="component" value="Unassembled WGS sequence"/>
</dbReference>
<dbReference type="SMART" id="SM00240">
    <property type="entry name" value="FHA"/>
    <property type="match status" value="1"/>
</dbReference>
<dbReference type="Pfam" id="PF20232">
    <property type="entry name" value="T6SS_FHA_C"/>
    <property type="match status" value="1"/>
</dbReference>
<feature type="domain" description="FHA" evidence="2">
    <location>
        <begin position="27"/>
        <end position="77"/>
    </location>
</feature>
<protein>
    <submittedName>
        <fullName evidence="3">FHA domain protein</fullName>
    </submittedName>
</protein>
<dbReference type="PROSITE" id="PS50006">
    <property type="entry name" value="FHA_DOMAIN"/>
    <property type="match status" value="1"/>
</dbReference>
<evidence type="ECO:0000313" key="3">
    <source>
        <dbReference type="EMBL" id="SIQ96143.1"/>
    </source>
</evidence>
<evidence type="ECO:0000313" key="4">
    <source>
        <dbReference type="Proteomes" id="UP000186895"/>
    </source>
</evidence>
<dbReference type="InterPro" id="IPR017735">
    <property type="entry name" value="T6SS_FHA"/>
</dbReference>
<dbReference type="EMBL" id="FTMN01000012">
    <property type="protein sequence ID" value="SIQ96143.1"/>
    <property type="molecule type" value="Genomic_DNA"/>
</dbReference>
<dbReference type="InterPro" id="IPR000253">
    <property type="entry name" value="FHA_dom"/>
</dbReference>
<evidence type="ECO:0000259" key="2">
    <source>
        <dbReference type="PROSITE" id="PS50006"/>
    </source>
</evidence>
<dbReference type="RefSeq" id="WP_076465838.1">
    <property type="nucleotide sequence ID" value="NZ_FTMN01000012.1"/>
</dbReference>
<dbReference type="AlphaFoldDB" id="A0A1N6X1E7"/>
<reference evidence="3 4" key="1">
    <citation type="submission" date="2017-01" db="EMBL/GenBank/DDBJ databases">
        <authorList>
            <person name="Mah S.A."/>
            <person name="Swanson W.J."/>
            <person name="Moy G.W."/>
            <person name="Vacquier V.D."/>
        </authorList>
    </citation>
    <scope>NUCLEOTIDE SEQUENCE [LARGE SCALE GENOMIC DNA]</scope>
    <source>
        <strain evidence="3 4">DSM 7027</strain>
    </source>
</reference>
<dbReference type="NCBIfam" id="TIGR03354">
    <property type="entry name" value="VI_FHA"/>
    <property type="match status" value="1"/>
</dbReference>